<protein>
    <submittedName>
        <fullName evidence="1">Uncharacterized protein</fullName>
    </submittedName>
</protein>
<evidence type="ECO:0000313" key="1">
    <source>
        <dbReference type="EMBL" id="HHF58039.1"/>
    </source>
</evidence>
<proteinExistence type="predicted"/>
<sequence>MRKSFIIAFLLLLLLFPVAYLSSIVTSLASKVARLKNQREIVRREMLIKRAKMVEVSRLEKLLSGRNGVEN</sequence>
<comment type="caution">
    <text evidence="1">The sequence shown here is derived from an EMBL/GenBank/DDBJ whole genome shotgun (WGS) entry which is preliminary data.</text>
</comment>
<dbReference type="EMBL" id="DRTV01000097">
    <property type="protein sequence ID" value="HHF58039.1"/>
    <property type="molecule type" value="Genomic_DNA"/>
</dbReference>
<accession>A0A7C5MBI0</accession>
<name>A0A7C5MBI0_UNCW3</name>
<dbReference type="AlphaFoldDB" id="A0A7C5MBI0"/>
<reference evidence="1" key="1">
    <citation type="journal article" date="2020" name="mSystems">
        <title>Genome- and Community-Level Interaction Insights into Carbon Utilization and Element Cycling Functions of Hydrothermarchaeota in Hydrothermal Sediment.</title>
        <authorList>
            <person name="Zhou Z."/>
            <person name="Liu Y."/>
            <person name="Xu W."/>
            <person name="Pan J."/>
            <person name="Luo Z.H."/>
            <person name="Li M."/>
        </authorList>
    </citation>
    <scope>NUCLEOTIDE SEQUENCE [LARGE SCALE GENOMIC DNA]</scope>
    <source>
        <strain evidence="1">HyVt-94</strain>
    </source>
</reference>
<organism evidence="1">
    <name type="scientific">candidate division WOR-3 bacterium</name>
    <dbReference type="NCBI Taxonomy" id="2052148"/>
    <lineage>
        <taxon>Bacteria</taxon>
        <taxon>Bacteria division WOR-3</taxon>
    </lineage>
</organism>
<dbReference type="Proteomes" id="UP000886014">
    <property type="component" value="Unassembled WGS sequence"/>
</dbReference>
<gene>
    <name evidence="1" type="ORF">ENL41_01280</name>
</gene>